<dbReference type="EMBL" id="JAMGBE010000001">
    <property type="protein sequence ID" value="MCL6728800.1"/>
    <property type="molecule type" value="Genomic_DNA"/>
</dbReference>
<evidence type="ECO:0000313" key="2">
    <source>
        <dbReference type="EMBL" id="MCL6728800.1"/>
    </source>
</evidence>
<organism evidence="2 3">
    <name type="scientific">Sphingomonas hankyongi</name>
    <dbReference type="NCBI Taxonomy" id="2908209"/>
    <lineage>
        <taxon>Bacteria</taxon>
        <taxon>Pseudomonadati</taxon>
        <taxon>Pseudomonadota</taxon>
        <taxon>Alphaproteobacteria</taxon>
        <taxon>Sphingomonadales</taxon>
        <taxon>Sphingomonadaceae</taxon>
        <taxon>Sphingomonas</taxon>
    </lineage>
</organism>
<evidence type="ECO:0000313" key="3">
    <source>
        <dbReference type="Proteomes" id="UP001165342"/>
    </source>
</evidence>
<dbReference type="PROSITE" id="PS51257">
    <property type="entry name" value="PROKAR_LIPOPROTEIN"/>
    <property type="match status" value="1"/>
</dbReference>
<protein>
    <submittedName>
        <fullName evidence="2">Entericidin EcnA/B family protein</fullName>
    </submittedName>
</protein>
<feature type="signal peptide" evidence="1">
    <location>
        <begin position="1"/>
        <end position="18"/>
    </location>
</feature>
<comment type="caution">
    <text evidence="2">The sequence shown here is derived from an EMBL/GenBank/DDBJ whole genome shotgun (WGS) entry which is preliminary data.</text>
</comment>
<keyword evidence="3" id="KW-1185">Reference proteome</keyword>
<dbReference type="Proteomes" id="UP001165342">
    <property type="component" value="Unassembled WGS sequence"/>
</dbReference>
<gene>
    <name evidence="2" type="ORF">LZ538_01865</name>
</gene>
<name>A0ABT0RYW2_9SPHN</name>
<dbReference type="RefSeq" id="WP_249830303.1">
    <property type="nucleotide sequence ID" value="NZ_JAMGBE010000001.1"/>
</dbReference>
<proteinExistence type="predicted"/>
<sequence>MLQKVASVALICATLAIAACNTVHGAAADVNSVANCTENTINGGKC</sequence>
<accession>A0ABT0RYW2</accession>
<feature type="chain" id="PRO_5045051830" evidence="1">
    <location>
        <begin position="19"/>
        <end position="46"/>
    </location>
</feature>
<reference evidence="2" key="1">
    <citation type="submission" date="2022-05" db="EMBL/GenBank/DDBJ databases">
        <authorList>
            <person name="Jo J.-H."/>
            <person name="Im W.-T."/>
        </authorList>
    </citation>
    <scope>NUCLEOTIDE SEQUENCE</scope>
    <source>
        <strain evidence="2">SE220</strain>
    </source>
</reference>
<evidence type="ECO:0000256" key="1">
    <source>
        <dbReference type="SAM" id="SignalP"/>
    </source>
</evidence>
<keyword evidence="1" id="KW-0732">Signal</keyword>